<proteinExistence type="predicted"/>
<protein>
    <submittedName>
        <fullName evidence="1">Uncharacterized protein</fullName>
    </submittedName>
</protein>
<gene>
    <name evidence="1" type="ORF">T4D_8341</name>
</gene>
<comment type="caution">
    <text evidence="1">The sequence shown here is derived from an EMBL/GenBank/DDBJ whole genome shotgun (WGS) entry which is preliminary data.</text>
</comment>
<evidence type="ECO:0000313" key="1">
    <source>
        <dbReference type="EMBL" id="KRY86859.1"/>
    </source>
</evidence>
<dbReference type="AlphaFoldDB" id="A0A0V1FLF2"/>
<organism evidence="1 2">
    <name type="scientific">Trichinella pseudospiralis</name>
    <name type="common">Parasitic roundworm</name>
    <dbReference type="NCBI Taxonomy" id="6337"/>
    <lineage>
        <taxon>Eukaryota</taxon>
        <taxon>Metazoa</taxon>
        <taxon>Ecdysozoa</taxon>
        <taxon>Nematoda</taxon>
        <taxon>Enoplea</taxon>
        <taxon>Dorylaimia</taxon>
        <taxon>Trichinellida</taxon>
        <taxon>Trichinellidae</taxon>
        <taxon>Trichinella</taxon>
    </lineage>
</organism>
<dbReference type="Proteomes" id="UP000054995">
    <property type="component" value="Unassembled WGS sequence"/>
</dbReference>
<evidence type="ECO:0000313" key="2">
    <source>
        <dbReference type="Proteomes" id="UP000054995"/>
    </source>
</evidence>
<reference evidence="1 2" key="1">
    <citation type="submission" date="2015-01" db="EMBL/GenBank/DDBJ databases">
        <title>Evolution of Trichinella species and genotypes.</title>
        <authorList>
            <person name="Korhonen P.K."/>
            <person name="Edoardo P."/>
            <person name="Giuseppe L.R."/>
            <person name="Gasser R.B."/>
        </authorList>
    </citation>
    <scope>NUCLEOTIDE SEQUENCE [LARGE SCALE GENOMIC DNA]</scope>
    <source>
        <strain evidence="1">ISS470</strain>
    </source>
</reference>
<dbReference type="EMBL" id="JYDT01000065">
    <property type="protein sequence ID" value="KRY86859.1"/>
    <property type="molecule type" value="Genomic_DNA"/>
</dbReference>
<accession>A0A0V1FLF2</accession>
<sequence length="66" mass="8045">MSRMQMTRDRHCMHMRKHVTDCNLMHGDYMQNEKAIPSMDKMYVSIGRMRRNKSPMLRYFLLMTAM</sequence>
<name>A0A0V1FLF2_TRIPS</name>
<keyword evidence="2" id="KW-1185">Reference proteome</keyword>